<dbReference type="GO" id="GO:0006355">
    <property type="term" value="P:regulation of DNA-templated transcription"/>
    <property type="evidence" value="ECO:0007669"/>
    <property type="project" value="InterPro"/>
</dbReference>
<dbReference type="GO" id="GO:0003723">
    <property type="term" value="F:RNA binding"/>
    <property type="evidence" value="ECO:0007669"/>
    <property type="project" value="UniProtKB-UniRule"/>
</dbReference>
<dbReference type="Pfam" id="PF01189">
    <property type="entry name" value="Methyltr_RsmB-F"/>
    <property type="match status" value="1"/>
</dbReference>
<feature type="binding site" evidence="5">
    <location>
        <position position="315"/>
    </location>
    <ligand>
        <name>S-adenosyl-L-methionine</name>
        <dbReference type="ChEBI" id="CHEBI:59789"/>
    </ligand>
</feature>
<dbReference type="PROSITE" id="PS51686">
    <property type="entry name" value="SAM_MT_RSMB_NOP"/>
    <property type="match status" value="1"/>
</dbReference>
<evidence type="ECO:0000256" key="1">
    <source>
        <dbReference type="ARBA" id="ARBA00022603"/>
    </source>
</evidence>
<evidence type="ECO:0000256" key="2">
    <source>
        <dbReference type="ARBA" id="ARBA00022679"/>
    </source>
</evidence>
<evidence type="ECO:0000256" key="5">
    <source>
        <dbReference type="PROSITE-ProRule" id="PRU01023"/>
    </source>
</evidence>
<feature type="binding site" evidence="5">
    <location>
        <position position="362"/>
    </location>
    <ligand>
        <name>S-adenosyl-L-methionine</name>
        <dbReference type="ChEBI" id="CHEBI:59789"/>
    </ligand>
</feature>
<dbReference type="InterPro" id="IPR006027">
    <property type="entry name" value="NusB_RsmB_TIM44"/>
</dbReference>
<feature type="active site" description="Nucleophile" evidence="5">
    <location>
        <position position="415"/>
    </location>
</feature>
<dbReference type="SUPFAM" id="SSF53335">
    <property type="entry name" value="S-adenosyl-L-methionine-dependent methyltransferases"/>
    <property type="match status" value="1"/>
</dbReference>
<dbReference type="InterPro" id="IPR049560">
    <property type="entry name" value="MeTrfase_RsmB-F_NOP2_cat"/>
</dbReference>
<proteinExistence type="inferred from homology"/>
<dbReference type="Pfam" id="PF01029">
    <property type="entry name" value="NusB"/>
    <property type="match status" value="1"/>
</dbReference>
<dbReference type="CDD" id="cd02440">
    <property type="entry name" value="AdoMet_MTases"/>
    <property type="match status" value="1"/>
</dbReference>
<sequence length="496" mass="53866">MATRRYSDGYRKLQDVDTPRRIAFDVLMAVETEDAFANIALTKALRDARSHERLDSRDAAFTSELVNGSLRAQGRLDWVLGRYLTRPIDKVDTPVRVLLRMGAHQLLNMRVADHAAVASTVDLARHYLTEGPTRMVNAVLRSITRETPGAIEDAIAQISDANERRSIEFSHPRWMVDAFEDALIGHGFEASELDDLLAGDNRPPLVTLVARPGLIAAIDLAEEAESVLGTRVAPGDVSDCAVLLEHGDPGSLDSIRSGRAGVQDEGSQLGAMIAATAPIEGKDDCWLDLCAGPGGKASMLASIGALQGATLIANEVHPHRARLVERACRQLDNVEVVSSDGRTFGGSKSQWSLGSFDRVVIDAPCSGMGSMRRRPESRWRRTQADVGDLVDLQAALLARGLELVREGGILTYITCSPHVDETLAQVEKLLKTGKVELLDTVALGEGHAPESLNVPDAAGRIKKYPGRTLQLWEHRNGTDLMFIAAMKKVEKPTSVR</sequence>
<comment type="caution">
    <text evidence="7">The sequence shown here is derived from an EMBL/GenBank/DDBJ whole genome shotgun (WGS) entry which is preliminary data.</text>
</comment>
<dbReference type="InterPro" id="IPR023267">
    <property type="entry name" value="RCMT"/>
</dbReference>
<dbReference type="GO" id="GO:0008173">
    <property type="term" value="F:RNA methyltransferase activity"/>
    <property type="evidence" value="ECO:0007669"/>
    <property type="project" value="InterPro"/>
</dbReference>
<dbReference type="InterPro" id="IPR001678">
    <property type="entry name" value="MeTrfase_RsmB-F_NOP2_dom"/>
</dbReference>
<organism evidence="7 8">
    <name type="scientific">Schaalia turicensis</name>
    <dbReference type="NCBI Taxonomy" id="131111"/>
    <lineage>
        <taxon>Bacteria</taxon>
        <taxon>Bacillati</taxon>
        <taxon>Actinomycetota</taxon>
        <taxon>Actinomycetes</taxon>
        <taxon>Actinomycetales</taxon>
        <taxon>Actinomycetaceae</taxon>
        <taxon>Schaalia</taxon>
    </lineage>
</organism>
<dbReference type="GO" id="GO:0001510">
    <property type="term" value="P:RNA methylation"/>
    <property type="evidence" value="ECO:0007669"/>
    <property type="project" value="InterPro"/>
</dbReference>
<dbReference type="AlphaFoldDB" id="A0A2I1I4X1"/>
<dbReference type="InterPro" id="IPR035926">
    <property type="entry name" value="NusB-like_sf"/>
</dbReference>
<dbReference type="OrthoDB" id="9810297at2"/>
<keyword evidence="2 5" id="KW-0808">Transferase</keyword>
<dbReference type="SUPFAM" id="SSF48013">
    <property type="entry name" value="NusB-like"/>
    <property type="match status" value="1"/>
</dbReference>
<dbReference type="PRINTS" id="PR02008">
    <property type="entry name" value="RCMTFAMILY"/>
</dbReference>
<feature type="binding site" evidence="5">
    <location>
        <position position="340"/>
    </location>
    <ligand>
        <name>S-adenosyl-L-methionine</name>
        <dbReference type="ChEBI" id="CHEBI:59789"/>
    </ligand>
</feature>
<dbReference type="Gene3D" id="3.40.50.150">
    <property type="entry name" value="Vaccinia Virus protein VP39"/>
    <property type="match status" value="1"/>
</dbReference>
<dbReference type="InterPro" id="IPR029063">
    <property type="entry name" value="SAM-dependent_MTases_sf"/>
</dbReference>
<evidence type="ECO:0000256" key="3">
    <source>
        <dbReference type="ARBA" id="ARBA00022691"/>
    </source>
</evidence>
<dbReference type="Gene3D" id="1.10.940.10">
    <property type="entry name" value="NusB-like"/>
    <property type="match status" value="1"/>
</dbReference>
<gene>
    <name evidence="7" type="ORF">CYJ25_05385</name>
</gene>
<dbReference type="RefSeq" id="WP_101628167.1">
    <property type="nucleotide sequence ID" value="NZ_PKKJ01000005.1"/>
</dbReference>
<evidence type="ECO:0000313" key="8">
    <source>
        <dbReference type="Proteomes" id="UP000234545"/>
    </source>
</evidence>
<accession>A0A2I1I4X1</accession>
<protein>
    <submittedName>
        <fullName evidence="7">16S rRNA methyltransferase</fullName>
    </submittedName>
</protein>
<dbReference type="PANTHER" id="PTHR22807:SF53">
    <property type="entry name" value="RIBOSOMAL RNA SMALL SUBUNIT METHYLTRANSFERASE B-RELATED"/>
    <property type="match status" value="1"/>
</dbReference>
<dbReference type="Proteomes" id="UP000234545">
    <property type="component" value="Unassembled WGS sequence"/>
</dbReference>
<name>A0A2I1I4X1_9ACTO</name>
<dbReference type="PANTHER" id="PTHR22807">
    <property type="entry name" value="NOP2 YEAST -RELATED NOL1/NOP2/FMU SUN DOMAIN-CONTAINING"/>
    <property type="match status" value="1"/>
</dbReference>
<comment type="similarity">
    <text evidence="5">Belongs to the class I-like SAM-binding methyltransferase superfamily. RsmB/NOP family.</text>
</comment>
<keyword evidence="4 5" id="KW-0694">RNA-binding</keyword>
<dbReference type="EMBL" id="PKKJ01000005">
    <property type="protein sequence ID" value="PKY66188.1"/>
    <property type="molecule type" value="Genomic_DNA"/>
</dbReference>
<evidence type="ECO:0000259" key="6">
    <source>
        <dbReference type="PROSITE" id="PS51686"/>
    </source>
</evidence>
<reference evidence="7 8" key="1">
    <citation type="submission" date="2017-12" db="EMBL/GenBank/DDBJ databases">
        <title>Phylogenetic diversity of female urinary microbiome.</title>
        <authorList>
            <person name="Thomas-White K."/>
            <person name="Wolfe A.J."/>
        </authorList>
    </citation>
    <scope>NUCLEOTIDE SEQUENCE [LARGE SCALE GENOMIC DNA]</scope>
    <source>
        <strain evidence="7 8">UMB0250</strain>
    </source>
</reference>
<keyword evidence="3 5" id="KW-0949">S-adenosyl-L-methionine</keyword>
<feature type="binding site" evidence="5">
    <location>
        <begin position="290"/>
        <end position="296"/>
    </location>
    <ligand>
        <name>S-adenosyl-L-methionine</name>
        <dbReference type="ChEBI" id="CHEBI:59789"/>
    </ligand>
</feature>
<evidence type="ECO:0000313" key="7">
    <source>
        <dbReference type="EMBL" id="PKY66188.1"/>
    </source>
</evidence>
<keyword evidence="1 5" id="KW-0489">Methyltransferase</keyword>
<evidence type="ECO:0000256" key="4">
    <source>
        <dbReference type="ARBA" id="ARBA00022884"/>
    </source>
</evidence>
<feature type="domain" description="SAM-dependent MTase RsmB/NOP-type" evidence="6">
    <location>
        <begin position="196"/>
        <end position="489"/>
    </location>
</feature>